<keyword evidence="1" id="KW-0472">Membrane</keyword>
<feature type="transmembrane region" description="Helical" evidence="1">
    <location>
        <begin position="6"/>
        <end position="26"/>
    </location>
</feature>
<evidence type="ECO:0000256" key="1">
    <source>
        <dbReference type="SAM" id="Phobius"/>
    </source>
</evidence>
<dbReference type="EMBL" id="JACSQY010000015">
    <property type="protein sequence ID" value="MBD7909586.1"/>
    <property type="molecule type" value="Genomic_DNA"/>
</dbReference>
<keyword evidence="4" id="KW-1185">Reference proteome</keyword>
<dbReference type="Gene3D" id="2.40.128.690">
    <property type="entry name" value="YycH protein, domain 3-like"/>
    <property type="match status" value="1"/>
</dbReference>
<keyword evidence="1" id="KW-0812">Transmembrane</keyword>
<name>A0ABR8PN40_9BACL</name>
<protein>
    <submittedName>
        <fullName evidence="3">Two-component system regulatory protein YycI</fullName>
    </submittedName>
</protein>
<proteinExistence type="predicted"/>
<dbReference type="Proteomes" id="UP000659496">
    <property type="component" value="Unassembled WGS sequence"/>
</dbReference>
<reference evidence="3 4" key="1">
    <citation type="submission" date="2020-08" db="EMBL/GenBank/DDBJ databases">
        <title>A Genomic Blueprint of the Chicken Gut Microbiome.</title>
        <authorList>
            <person name="Gilroy R."/>
            <person name="Ravi A."/>
            <person name="Getino M."/>
            <person name="Pursley I."/>
            <person name="Horton D.L."/>
            <person name="Alikhan N.-F."/>
            <person name="Baker D."/>
            <person name="Gharbi K."/>
            <person name="Hall N."/>
            <person name="Watson M."/>
            <person name="Adriaenssens E.M."/>
            <person name="Foster-Nyarko E."/>
            <person name="Jarju S."/>
            <person name="Secka A."/>
            <person name="Antonio M."/>
            <person name="Oren A."/>
            <person name="Chaudhuri R."/>
            <person name="La Ragione R.M."/>
            <person name="Hildebrand F."/>
            <person name="Pallen M.J."/>
        </authorList>
    </citation>
    <scope>NUCLEOTIDE SEQUENCE [LARGE SCALE GENOMIC DNA]</scope>
    <source>
        <strain evidence="3 4">Sa3CUA8</strain>
    </source>
</reference>
<dbReference type="RefSeq" id="WP_191691958.1">
    <property type="nucleotide sequence ID" value="NZ_JACSQY010000015.1"/>
</dbReference>
<organism evidence="3 4">
    <name type="scientific">Sporosarcina gallistercoris</name>
    <dbReference type="NCBI Taxonomy" id="2762245"/>
    <lineage>
        <taxon>Bacteria</taxon>
        <taxon>Bacillati</taxon>
        <taxon>Bacillota</taxon>
        <taxon>Bacilli</taxon>
        <taxon>Bacillales</taxon>
        <taxon>Caryophanaceae</taxon>
        <taxon>Sporosarcina</taxon>
    </lineage>
</organism>
<dbReference type="InterPro" id="IPR018604">
    <property type="entry name" value="YycI-like"/>
</dbReference>
<gene>
    <name evidence="3" type="ORF">H9659_14710</name>
</gene>
<keyword evidence="1" id="KW-1133">Transmembrane helix</keyword>
<accession>A0ABR8PN40</accession>
<evidence type="ECO:0000313" key="4">
    <source>
        <dbReference type="Proteomes" id="UP000659496"/>
    </source>
</evidence>
<evidence type="ECO:0000259" key="2">
    <source>
        <dbReference type="Pfam" id="PF09648"/>
    </source>
</evidence>
<comment type="caution">
    <text evidence="3">The sequence shown here is derived from an EMBL/GenBank/DDBJ whole genome shotgun (WGS) entry which is preliminary data.</text>
</comment>
<dbReference type="Pfam" id="PF09648">
    <property type="entry name" value="YycI"/>
    <property type="match status" value="1"/>
</dbReference>
<evidence type="ECO:0000313" key="3">
    <source>
        <dbReference type="EMBL" id="MBD7909586.1"/>
    </source>
</evidence>
<feature type="domain" description="Regulatory protein YycH-like" evidence="2">
    <location>
        <begin position="40"/>
        <end position="247"/>
    </location>
</feature>
<sequence>MDWSKTKTIFIIVFSILNVLLCFLYLNRNAKIENLEVTGKTSMEDVLKQEHITYKLPPFVDKEASFVSADVVDFNKESLKDLKGQKTSIMSDNLLRSTITDKITLEEAKKDDFKSFLSQYVLNGTEYVLWEVAEEQKKAFFFQQFEGRPIYYSPSAMLEITWDDDEKIQYYEQRMLNNFANFNKKDLLSPLEIIGSLASRGLLKQNSEVTNVKMGYSTLVRLTETQVFAPTWDVQVELENGEKEHHFLSANEGKVIEFQLEEETEETEEQSE</sequence>